<reference evidence="1 2" key="1">
    <citation type="submission" date="2015-10" db="EMBL/GenBank/DDBJ databases">
        <title>Draft genome sequence of Streptomyces corchorusii DSM 40340, type strain for the species Streptomyces corchorusii.</title>
        <authorList>
            <person name="Ruckert C."/>
            <person name="Winkler A."/>
            <person name="Kalinowski J."/>
            <person name="Kampfer P."/>
            <person name="Glaeser S."/>
        </authorList>
    </citation>
    <scope>NUCLEOTIDE SEQUENCE [LARGE SCALE GENOMIC DNA]</scope>
    <source>
        <strain evidence="1 2">DSM 40340</strain>
    </source>
</reference>
<keyword evidence="2" id="KW-1185">Reference proteome</keyword>
<evidence type="ECO:0000313" key="2">
    <source>
        <dbReference type="Proteomes" id="UP000053398"/>
    </source>
</evidence>
<dbReference type="RefSeq" id="WP_059263747.1">
    <property type="nucleotide sequence ID" value="NZ_KQ948356.1"/>
</dbReference>
<comment type="caution">
    <text evidence="1">The sequence shown here is derived from an EMBL/GenBank/DDBJ whole genome shotgun (WGS) entry which is preliminary data.</text>
</comment>
<protein>
    <submittedName>
        <fullName evidence="1">Uncharacterized protein</fullName>
    </submittedName>
</protein>
<evidence type="ECO:0000313" key="1">
    <source>
        <dbReference type="EMBL" id="KUN27204.1"/>
    </source>
</evidence>
<dbReference type="Proteomes" id="UP000053398">
    <property type="component" value="Unassembled WGS sequence"/>
</dbReference>
<dbReference type="InterPro" id="IPR045428">
    <property type="entry name" value="EACC1"/>
</dbReference>
<dbReference type="Pfam" id="PF19953">
    <property type="entry name" value="EACC1"/>
    <property type="match status" value="1"/>
</dbReference>
<proteinExistence type="predicted"/>
<gene>
    <name evidence="1" type="ORF">AQJ11_18340</name>
</gene>
<dbReference type="AlphaFoldDB" id="A0A124HMX2"/>
<sequence>MEIRFEAAGAAREEELLSLYDWLAADRALRGQVRVTRVAEPGAGTGRMGPGVDLVLAVLSAASGLGQLQLSYLAWRQSFRPQARITIDVTGADPDRVAELLRGFGQDGDDADGEPR</sequence>
<name>A0A124HMX2_STRCK</name>
<organism evidence="1 2">
    <name type="scientific">Streptomyces corchorusii</name>
    <name type="common">Streptomyces chibaensis</name>
    <dbReference type="NCBI Taxonomy" id="1903"/>
    <lineage>
        <taxon>Bacteria</taxon>
        <taxon>Bacillati</taxon>
        <taxon>Actinomycetota</taxon>
        <taxon>Actinomycetes</taxon>
        <taxon>Kitasatosporales</taxon>
        <taxon>Streptomycetaceae</taxon>
        <taxon>Streptomyces</taxon>
    </lineage>
</organism>
<dbReference type="EMBL" id="LMWP01000017">
    <property type="protein sequence ID" value="KUN27204.1"/>
    <property type="molecule type" value="Genomic_DNA"/>
</dbReference>
<accession>A0A124HMX2</accession>